<dbReference type="Proteomes" id="UP000229681">
    <property type="component" value="Unassembled WGS sequence"/>
</dbReference>
<proteinExistence type="predicted"/>
<keyword evidence="1" id="KW-0472">Membrane</keyword>
<evidence type="ECO:0000256" key="1">
    <source>
        <dbReference type="SAM" id="Phobius"/>
    </source>
</evidence>
<feature type="domain" description="Inner membrane protein YgaP-like transmembrane" evidence="2">
    <location>
        <begin position="1"/>
        <end position="65"/>
    </location>
</feature>
<sequence length="70" mass="7022">MKQNVGKVDRIIRLILGVAAIGVGVAAQGTGLIVGAIVGVALIGTALTGRCLAYVPFGINTCSAKERSQA</sequence>
<dbReference type="InterPro" id="IPR021309">
    <property type="entry name" value="YgaP-like_TM"/>
</dbReference>
<keyword evidence="1" id="KW-1133">Transmembrane helix</keyword>
<dbReference type="EMBL" id="PGTL01000014">
    <property type="protein sequence ID" value="PJF42543.1"/>
    <property type="molecule type" value="Genomic_DNA"/>
</dbReference>
<dbReference type="AlphaFoldDB" id="A0A2M8PYC8"/>
<comment type="caution">
    <text evidence="4">The sequence shown here is derived from an EMBL/GenBank/DDBJ whole genome shotgun (WGS) entry which is preliminary data.</text>
</comment>
<evidence type="ECO:0000313" key="4">
    <source>
        <dbReference type="EMBL" id="PJF42543.1"/>
    </source>
</evidence>
<organism evidence="4 5">
    <name type="scientific">Candidatus Thermofonsia Clade 1 bacterium</name>
    <dbReference type="NCBI Taxonomy" id="2364210"/>
    <lineage>
        <taxon>Bacteria</taxon>
        <taxon>Bacillati</taxon>
        <taxon>Chloroflexota</taxon>
        <taxon>Candidatus Thermofontia</taxon>
        <taxon>Candidatus Thermofonsia Clade 1</taxon>
    </lineage>
</organism>
<accession>A0A2M8PYC8</accession>
<evidence type="ECO:0000259" key="2">
    <source>
        <dbReference type="Pfam" id="PF11127"/>
    </source>
</evidence>
<evidence type="ECO:0000313" key="3">
    <source>
        <dbReference type="EMBL" id="PJF36235.1"/>
    </source>
</evidence>
<dbReference type="Pfam" id="PF11127">
    <property type="entry name" value="YgaP-like_TM"/>
    <property type="match status" value="1"/>
</dbReference>
<evidence type="ECO:0000313" key="6">
    <source>
        <dbReference type="Proteomes" id="UP000229681"/>
    </source>
</evidence>
<dbReference type="Proteomes" id="UP000228947">
    <property type="component" value="Unassembled WGS sequence"/>
</dbReference>
<name>A0A2M8PYC8_9CHLR</name>
<evidence type="ECO:0000313" key="5">
    <source>
        <dbReference type="Proteomes" id="UP000228947"/>
    </source>
</evidence>
<accession>A0A2M8PFB4</accession>
<reference evidence="5 6" key="1">
    <citation type="submission" date="2017-11" db="EMBL/GenBank/DDBJ databases">
        <title>Evolution of Phototrophy in the Chloroflexi Phylum Driven by Horizontal Gene Transfer.</title>
        <authorList>
            <person name="Ward L.M."/>
            <person name="Hemp J."/>
            <person name="Shih P.M."/>
            <person name="Mcglynn S.E."/>
            <person name="Fischer W."/>
        </authorList>
    </citation>
    <scope>NUCLEOTIDE SEQUENCE [LARGE SCALE GENOMIC DNA]</scope>
    <source>
        <strain evidence="4">CP1_1M</strain>
        <strain evidence="3">JP3_13</strain>
    </source>
</reference>
<feature type="transmembrane region" description="Helical" evidence="1">
    <location>
        <begin position="12"/>
        <end position="30"/>
    </location>
</feature>
<keyword evidence="1" id="KW-0812">Transmembrane</keyword>
<protein>
    <submittedName>
        <fullName evidence="4">DUF2892 domain-containing protein</fullName>
    </submittedName>
</protein>
<dbReference type="EMBL" id="PGTM01000069">
    <property type="protein sequence ID" value="PJF36235.1"/>
    <property type="molecule type" value="Genomic_DNA"/>
</dbReference>
<gene>
    <name evidence="3" type="ORF">CUN49_06465</name>
    <name evidence="4" type="ORF">CUN50_03660</name>
</gene>
<feature type="transmembrane region" description="Helical" evidence="1">
    <location>
        <begin position="36"/>
        <end position="57"/>
    </location>
</feature>